<evidence type="ECO:0000313" key="2">
    <source>
        <dbReference type="EMBL" id="CAK9060786.1"/>
    </source>
</evidence>
<dbReference type="Proteomes" id="UP001642464">
    <property type="component" value="Unassembled WGS sequence"/>
</dbReference>
<sequence length="152" mass="16820">MPSMRYLLCVMSLSLSETQRVIPDWRQIPGDVNWFTGCGLGNREIRGPIAAGLEQNKVRKHVAVCLSHCGPPSCTLKDAETDCACLRCTMFCMSRGSYVDACLNNHTRDLCLDYQKYINSTELCEVDCDAAAGLPFSVFLTFGLLCSSFLFA</sequence>
<reference evidence="2 4" key="1">
    <citation type="submission" date="2024-02" db="EMBL/GenBank/DDBJ databases">
        <authorList>
            <person name="Chen Y."/>
            <person name="Shah S."/>
            <person name="Dougan E. K."/>
            <person name="Thang M."/>
            <person name="Chan C."/>
        </authorList>
    </citation>
    <scope>NUCLEOTIDE SEQUENCE [LARGE SCALE GENOMIC DNA]</scope>
</reference>
<accession>A0ABP0NB12</accession>
<keyword evidence="4" id="KW-1185">Reference proteome</keyword>
<proteinExistence type="predicted"/>
<evidence type="ECO:0000256" key="1">
    <source>
        <dbReference type="SAM" id="SignalP"/>
    </source>
</evidence>
<feature type="signal peptide" evidence="1">
    <location>
        <begin position="1"/>
        <end position="18"/>
    </location>
</feature>
<gene>
    <name evidence="2" type="ORF">SCF082_LOCUS31952</name>
    <name evidence="3" type="ORF">SCF082_LOCUS31959</name>
</gene>
<feature type="chain" id="PRO_5045029368" evidence="1">
    <location>
        <begin position="19"/>
        <end position="152"/>
    </location>
</feature>
<evidence type="ECO:0000313" key="3">
    <source>
        <dbReference type="EMBL" id="CAK9060801.1"/>
    </source>
</evidence>
<dbReference type="EMBL" id="CAXAMM010027435">
    <property type="protein sequence ID" value="CAK9060801.1"/>
    <property type="molecule type" value="Genomic_DNA"/>
</dbReference>
<comment type="caution">
    <text evidence="2">The sequence shown here is derived from an EMBL/GenBank/DDBJ whole genome shotgun (WGS) entry which is preliminary data.</text>
</comment>
<keyword evidence="1" id="KW-0732">Signal</keyword>
<protein>
    <submittedName>
        <fullName evidence="2">Uncharacterized protein</fullName>
    </submittedName>
</protein>
<name>A0ABP0NB12_9DINO</name>
<evidence type="ECO:0000313" key="4">
    <source>
        <dbReference type="Proteomes" id="UP001642464"/>
    </source>
</evidence>
<organism evidence="2 4">
    <name type="scientific">Durusdinium trenchii</name>
    <dbReference type="NCBI Taxonomy" id="1381693"/>
    <lineage>
        <taxon>Eukaryota</taxon>
        <taxon>Sar</taxon>
        <taxon>Alveolata</taxon>
        <taxon>Dinophyceae</taxon>
        <taxon>Suessiales</taxon>
        <taxon>Symbiodiniaceae</taxon>
        <taxon>Durusdinium</taxon>
    </lineage>
</organism>
<dbReference type="EMBL" id="CAXAMM010027424">
    <property type="protein sequence ID" value="CAK9060786.1"/>
    <property type="molecule type" value="Genomic_DNA"/>
</dbReference>